<comment type="caution">
    <text evidence="2">The sequence shown here is derived from an EMBL/GenBank/DDBJ whole genome shotgun (WGS) entry which is preliminary data.</text>
</comment>
<protein>
    <submittedName>
        <fullName evidence="2">Gp32 protein</fullName>
    </submittedName>
</protein>
<feature type="compositionally biased region" description="Polar residues" evidence="1">
    <location>
        <begin position="134"/>
        <end position="149"/>
    </location>
</feature>
<evidence type="ECO:0000256" key="1">
    <source>
        <dbReference type="SAM" id="MobiDB-lite"/>
    </source>
</evidence>
<reference evidence="3" key="2">
    <citation type="submission" date="2016-02" db="EMBL/GenBank/DDBJ databases">
        <title>Draft genome sequence of five rapidly growing Mycobacterium species.</title>
        <authorList>
            <person name="Katahira K."/>
            <person name="Gotou Y."/>
            <person name="Iida K."/>
            <person name="Ogura Y."/>
            <person name="Hayashi T."/>
        </authorList>
    </citation>
    <scope>NUCLEOTIDE SEQUENCE [LARGE SCALE GENOMIC DNA]</scope>
    <source>
        <strain evidence="3">JCM15654</strain>
    </source>
</reference>
<dbReference type="AlphaFoldDB" id="A0A124E169"/>
<dbReference type="EMBL" id="BCSX01000056">
    <property type="protein sequence ID" value="GAS92690.1"/>
    <property type="molecule type" value="Genomic_DNA"/>
</dbReference>
<proteinExistence type="predicted"/>
<evidence type="ECO:0000313" key="2">
    <source>
        <dbReference type="EMBL" id="GAS92690.1"/>
    </source>
</evidence>
<dbReference type="STRING" id="146020.RMCB_6786"/>
<reference evidence="3" key="1">
    <citation type="journal article" date="2016" name="Genome Announc.">
        <title>Draft Genome Sequences of Five Rapidly Growing Mycobacterium Species, M. thermoresistibile, M. fortuitum subsp. acetamidolyticum, M. canariasense, M. brisbanense, and M. novocastrense.</title>
        <authorList>
            <person name="Katahira K."/>
            <person name="Ogura Y."/>
            <person name="Gotoh Y."/>
            <person name="Hayashi T."/>
        </authorList>
    </citation>
    <scope>NUCLEOTIDE SEQUENCE [LARGE SCALE GENOMIC DNA]</scope>
    <source>
        <strain evidence="3">JCM15654</strain>
    </source>
</reference>
<feature type="region of interest" description="Disordered" evidence="1">
    <location>
        <begin position="126"/>
        <end position="149"/>
    </location>
</feature>
<name>A0A124E169_9MYCO</name>
<dbReference type="Proteomes" id="UP000069620">
    <property type="component" value="Unassembled WGS sequence"/>
</dbReference>
<dbReference type="RefSeq" id="WP_062832244.1">
    <property type="nucleotide sequence ID" value="NZ_BCSX01000056.1"/>
</dbReference>
<gene>
    <name evidence="2" type="ORF">RMCB_6786</name>
</gene>
<dbReference type="OrthoDB" id="4742784at2"/>
<sequence>MSETFEAFRAQAAEYLGFAAGIEINGIFIPHPSALDDDQQQRYNELQLSLEQLDRWPDTRNDEGEVIRIGSPKVPHRDKGGNLVEDYDVRLTKALLGDDGPAKLKAAGGYCSDVTLAWTYLQRKTAERADQDSKSAGSTGDSEALSGSD</sequence>
<accession>A0A124E169</accession>
<organism evidence="2 3">
    <name type="scientific">Mycolicibacterium brisbanense</name>
    <dbReference type="NCBI Taxonomy" id="146020"/>
    <lineage>
        <taxon>Bacteria</taxon>
        <taxon>Bacillati</taxon>
        <taxon>Actinomycetota</taxon>
        <taxon>Actinomycetes</taxon>
        <taxon>Mycobacteriales</taxon>
        <taxon>Mycobacteriaceae</taxon>
        <taxon>Mycolicibacterium</taxon>
    </lineage>
</organism>
<evidence type="ECO:0000313" key="3">
    <source>
        <dbReference type="Proteomes" id="UP000069620"/>
    </source>
</evidence>
<keyword evidence="3" id="KW-1185">Reference proteome</keyword>